<name>A0A6J4LY68_9ACTN</name>
<feature type="non-terminal residue" evidence="2">
    <location>
        <position position="39"/>
    </location>
</feature>
<reference evidence="2" key="1">
    <citation type="submission" date="2020-02" db="EMBL/GenBank/DDBJ databases">
        <authorList>
            <person name="Meier V. D."/>
        </authorList>
    </citation>
    <scope>NUCLEOTIDE SEQUENCE</scope>
    <source>
        <strain evidence="2">AVDCRST_MAG16</strain>
    </source>
</reference>
<protein>
    <submittedName>
        <fullName evidence="2">CarD-like transcriptional regulator</fullName>
    </submittedName>
</protein>
<sequence>DVRSRRDRRLPAPRGRAHRGHRDPHHQGRGQDLPRPQGR</sequence>
<gene>
    <name evidence="2" type="ORF">AVDCRST_MAG16-1892</name>
</gene>
<proteinExistence type="predicted"/>
<dbReference type="EMBL" id="CADCUE010000171">
    <property type="protein sequence ID" value="CAA9343058.1"/>
    <property type="molecule type" value="Genomic_DNA"/>
</dbReference>
<accession>A0A6J4LY68</accession>
<feature type="region of interest" description="Disordered" evidence="1">
    <location>
        <begin position="1"/>
        <end position="39"/>
    </location>
</feature>
<feature type="non-terminal residue" evidence="2">
    <location>
        <position position="1"/>
    </location>
</feature>
<organism evidence="2">
    <name type="scientific">uncultured Frankineae bacterium</name>
    <dbReference type="NCBI Taxonomy" id="437475"/>
    <lineage>
        <taxon>Bacteria</taxon>
        <taxon>Bacillati</taxon>
        <taxon>Actinomycetota</taxon>
        <taxon>Actinomycetes</taxon>
        <taxon>Frankiales</taxon>
        <taxon>environmental samples</taxon>
    </lineage>
</organism>
<evidence type="ECO:0000313" key="2">
    <source>
        <dbReference type="EMBL" id="CAA9343058.1"/>
    </source>
</evidence>
<evidence type="ECO:0000256" key="1">
    <source>
        <dbReference type="SAM" id="MobiDB-lite"/>
    </source>
</evidence>
<dbReference type="AlphaFoldDB" id="A0A6J4LY68"/>
<feature type="compositionally biased region" description="Basic residues" evidence="1">
    <location>
        <begin position="15"/>
        <end position="28"/>
    </location>
</feature>